<gene>
    <name evidence="3" type="ORF">M501DRAFT_1053824</name>
</gene>
<name>A0A9P4VV05_9PEZI</name>
<sequence>MARKENCMYKFKAEGVDNAPSFLRNIDQTIVTVLVGPDERKFHLYKARLAKESPYFDKMFNGGFKEATEREGHLAKVPSTTFAIFANWLYTRVIEIPSSGEADVREDPTIEQESDGPLKQTSPQPEDAAQDQDDSSTRTLGHSRQPSIGPTIAQDMAPIDESYRLADNALADLYVFADTYDIPVLRNDIIDAFVTRVDANNILPSLDLVTRVFCDLPETLALPRYLIDLYSECWGGYHDFANSEFQQYKDELPNAFLIGILQKKSRGPQDLKNTRDCQAHLRCCDYHHHSTHSEKRGCKRVRRLAKTAKELKRDAGEVLDGQQIKKNRGSADD</sequence>
<evidence type="ECO:0000313" key="3">
    <source>
        <dbReference type="EMBL" id="KAF2843045.1"/>
    </source>
</evidence>
<dbReference type="PANTHER" id="PTHR47843">
    <property type="entry name" value="BTB DOMAIN-CONTAINING PROTEIN-RELATED"/>
    <property type="match status" value="1"/>
</dbReference>
<dbReference type="SUPFAM" id="SSF54695">
    <property type="entry name" value="POZ domain"/>
    <property type="match status" value="1"/>
</dbReference>
<dbReference type="InterPro" id="IPR011333">
    <property type="entry name" value="SKP1/BTB/POZ_sf"/>
</dbReference>
<dbReference type="PROSITE" id="PS50097">
    <property type="entry name" value="BTB"/>
    <property type="match status" value="1"/>
</dbReference>
<protein>
    <recommendedName>
        <fullName evidence="2">BTB domain-containing protein</fullName>
    </recommendedName>
</protein>
<feature type="region of interest" description="Disordered" evidence="1">
    <location>
        <begin position="100"/>
        <end position="153"/>
    </location>
</feature>
<dbReference type="AlphaFoldDB" id="A0A9P4VV05"/>
<evidence type="ECO:0000256" key="1">
    <source>
        <dbReference type="SAM" id="MobiDB-lite"/>
    </source>
</evidence>
<evidence type="ECO:0000259" key="2">
    <source>
        <dbReference type="PROSITE" id="PS50097"/>
    </source>
</evidence>
<dbReference type="PANTHER" id="PTHR47843:SF2">
    <property type="entry name" value="BTB DOMAIN-CONTAINING PROTEIN"/>
    <property type="match status" value="1"/>
</dbReference>
<dbReference type="CDD" id="cd18186">
    <property type="entry name" value="BTB_POZ_ZBTB_KLHL-like"/>
    <property type="match status" value="1"/>
</dbReference>
<comment type="caution">
    <text evidence="3">The sequence shown here is derived from an EMBL/GenBank/DDBJ whole genome shotgun (WGS) entry which is preliminary data.</text>
</comment>
<dbReference type="InterPro" id="IPR000210">
    <property type="entry name" value="BTB/POZ_dom"/>
</dbReference>
<dbReference type="Proteomes" id="UP000799429">
    <property type="component" value="Unassembled WGS sequence"/>
</dbReference>
<evidence type="ECO:0000313" key="4">
    <source>
        <dbReference type="Proteomes" id="UP000799429"/>
    </source>
</evidence>
<feature type="compositionally biased region" description="Polar residues" evidence="1">
    <location>
        <begin position="137"/>
        <end position="148"/>
    </location>
</feature>
<dbReference type="OrthoDB" id="194443at2759"/>
<dbReference type="Gene3D" id="3.30.710.10">
    <property type="entry name" value="Potassium Channel Kv1.1, Chain A"/>
    <property type="match status" value="1"/>
</dbReference>
<keyword evidence="4" id="KW-1185">Reference proteome</keyword>
<organism evidence="3 4">
    <name type="scientific">Patellaria atrata CBS 101060</name>
    <dbReference type="NCBI Taxonomy" id="1346257"/>
    <lineage>
        <taxon>Eukaryota</taxon>
        <taxon>Fungi</taxon>
        <taxon>Dikarya</taxon>
        <taxon>Ascomycota</taxon>
        <taxon>Pezizomycotina</taxon>
        <taxon>Dothideomycetes</taxon>
        <taxon>Dothideomycetes incertae sedis</taxon>
        <taxon>Patellariales</taxon>
        <taxon>Patellariaceae</taxon>
        <taxon>Patellaria</taxon>
    </lineage>
</organism>
<reference evidence="3" key="1">
    <citation type="journal article" date="2020" name="Stud. Mycol.">
        <title>101 Dothideomycetes genomes: a test case for predicting lifestyles and emergence of pathogens.</title>
        <authorList>
            <person name="Haridas S."/>
            <person name="Albert R."/>
            <person name="Binder M."/>
            <person name="Bloem J."/>
            <person name="Labutti K."/>
            <person name="Salamov A."/>
            <person name="Andreopoulos B."/>
            <person name="Baker S."/>
            <person name="Barry K."/>
            <person name="Bills G."/>
            <person name="Bluhm B."/>
            <person name="Cannon C."/>
            <person name="Castanera R."/>
            <person name="Culley D."/>
            <person name="Daum C."/>
            <person name="Ezra D."/>
            <person name="Gonzalez J."/>
            <person name="Henrissat B."/>
            <person name="Kuo A."/>
            <person name="Liang C."/>
            <person name="Lipzen A."/>
            <person name="Lutzoni F."/>
            <person name="Magnuson J."/>
            <person name="Mondo S."/>
            <person name="Nolan M."/>
            <person name="Ohm R."/>
            <person name="Pangilinan J."/>
            <person name="Park H.-J."/>
            <person name="Ramirez L."/>
            <person name="Alfaro M."/>
            <person name="Sun H."/>
            <person name="Tritt A."/>
            <person name="Yoshinaga Y."/>
            <person name="Zwiers L.-H."/>
            <person name="Turgeon B."/>
            <person name="Goodwin S."/>
            <person name="Spatafora J."/>
            <person name="Crous P."/>
            <person name="Grigoriev I."/>
        </authorList>
    </citation>
    <scope>NUCLEOTIDE SEQUENCE</scope>
    <source>
        <strain evidence="3">CBS 101060</strain>
    </source>
</reference>
<proteinExistence type="predicted"/>
<dbReference type="Pfam" id="PF00651">
    <property type="entry name" value="BTB"/>
    <property type="match status" value="1"/>
</dbReference>
<dbReference type="EMBL" id="MU006089">
    <property type="protein sequence ID" value="KAF2843045.1"/>
    <property type="molecule type" value="Genomic_DNA"/>
</dbReference>
<feature type="domain" description="BTB" evidence="2">
    <location>
        <begin position="29"/>
        <end position="98"/>
    </location>
</feature>
<accession>A0A9P4VV05</accession>